<dbReference type="Pfam" id="PF01678">
    <property type="entry name" value="DAP_epimerase"/>
    <property type="match status" value="2"/>
</dbReference>
<evidence type="ECO:0000256" key="4">
    <source>
        <dbReference type="ARBA" id="ARBA00022605"/>
    </source>
</evidence>
<feature type="active site" description="Proton acceptor" evidence="8">
    <location>
        <position position="224"/>
    </location>
</feature>
<evidence type="ECO:0000313" key="10">
    <source>
        <dbReference type="EMBL" id="MDO2410123.1"/>
    </source>
</evidence>
<gene>
    <name evidence="8 10" type="primary">dapF</name>
    <name evidence="10" type="ORF">Q2362_08505</name>
</gene>
<dbReference type="PROSITE" id="PS01326">
    <property type="entry name" value="DAP_EPIMERASE"/>
    <property type="match status" value="1"/>
</dbReference>
<dbReference type="Proteomes" id="UP001171111">
    <property type="component" value="Unassembled WGS sequence"/>
</dbReference>
<evidence type="ECO:0000256" key="9">
    <source>
        <dbReference type="PROSITE-ProRule" id="PRU10125"/>
    </source>
</evidence>
<dbReference type="InterPro" id="IPR001653">
    <property type="entry name" value="DAP_epimerase_DapF"/>
</dbReference>
<comment type="subcellular location">
    <subcellularLocation>
        <location evidence="8">Cytoplasm</location>
    </subcellularLocation>
</comment>
<feature type="binding site" evidence="8">
    <location>
        <begin position="214"/>
        <end position="215"/>
    </location>
    <ligand>
        <name>substrate</name>
    </ligand>
</feature>
<keyword evidence="6 8" id="KW-0413">Isomerase</keyword>
<keyword evidence="11" id="KW-1185">Reference proteome</keyword>
<comment type="caution">
    <text evidence="10">The sequence shown here is derived from an EMBL/GenBank/DDBJ whole genome shotgun (WGS) entry which is preliminary data.</text>
</comment>
<evidence type="ECO:0000256" key="8">
    <source>
        <dbReference type="HAMAP-Rule" id="MF_00197"/>
    </source>
</evidence>
<evidence type="ECO:0000256" key="5">
    <source>
        <dbReference type="ARBA" id="ARBA00023154"/>
    </source>
</evidence>
<feature type="binding site" evidence="8">
    <location>
        <position position="11"/>
    </location>
    <ligand>
        <name>substrate</name>
    </ligand>
</feature>
<organism evidence="10 11">
    <name type="scientific">Campylobacter magnus</name>
    <dbReference type="NCBI Taxonomy" id="3026462"/>
    <lineage>
        <taxon>Bacteria</taxon>
        <taxon>Pseudomonadati</taxon>
        <taxon>Campylobacterota</taxon>
        <taxon>Epsilonproteobacteria</taxon>
        <taxon>Campylobacterales</taxon>
        <taxon>Campylobacteraceae</taxon>
        <taxon>Campylobacter</taxon>
    </lineage>
</organism>
<dbReference type="RefSeq" id="WP_302244916.1">
    <property type="nucleotide sequence ID" value="NZ_JAULJQ010000019.1"/>
</dbReference>
<dbReference type="EMBL" id="JAULJQ010000019">
    <property type="protein sequence ID" value="MDO2410123.1"/>
    <property type="molecule type" value="Genomic_DNA"/>
</dbReference>
<feature type="binding site" evidence="8">
    <location>
        <begin position="78"/>
        <end position="79"/>
    </location>
    <ligand>
        <name>substrate</name>
    </ligand>
</feature>
<dbReference type="Gene3D" id="3.10.310.10">
    <property type="entry name" value="Diaminopimelate Epimerase, Chain A, domain 1"/>
    <property type="match status" value="2"/>
</dbReference>
<dbReference type="InterPro" id="IPR018510">
    <property type="entry name" value="DAP_epimerase_AS"/>
</dbReference>
<dbReference type="PANTHER" id="PTHR31689">
    <property type="entry name" value="DIAMINOPIMELATE EPIMERASE, CHLOROPLASTIC"/>
    <property type="match status" value="1"/>
</dbReference>
<sequence>MKFFKFNASGNDFVFFLASEAESKDASKYDFSELAKRLCDRHEGIGADGLVAIFKGSSDNHIIWRFYNLDGSEASMCGNASRAAALFACEQGLVDASKTIFLHTLAGVIEANVSEQMSHPALSQLGQNITSVPKLGCTASVNVRLSAPKKLSEPFCEDGLRWYFYDTGVPHLVAFVEDIEAAPFELAPRLRAKYNANVNFVCELGGELFVRTYERGVEAETLACGTGMCAAALAYRASEPIKSGVKSVIRPRSGEIIKVFLHGDAIYFEGLVNSVFSTEI</sequence>
<evidence type="ECO:0000256" key="1">
    <source>
        <dbReference type="ARBA" id="ARBA00005196"/>
    </source>
</evidence>
<comment type="subunit">
    <text evidence="8">Homodimer.</text>
</comment>
<evidence type="ECO:0000256" key="6">
    <source>
        <dbReference type="ARBA" id="ARBA00023235"/>
    </source>
</evidence>
<dbReference type="NCBIfam" id="TIGR00652">
    <property type="entry name" value="DapF"/>
    <property type="match status" value="1"/>
</dbReference>
<dbReference type="HAMAP" id="MF_00197">
    <property type="entry name" value="DAP_epimerase"/>
    <property type="match status" value="1"/>
</dbReference>
<protein>
    <recommendedName>
        <fullName evidence="3 8">Diaminopimelate epimerase</fullName>
        <shortName evidence="8">DAP epimerase</shortName>
        <ecNumber evidence="3 8">5.1.1.7</ecNumber>
    </recommendedName>
    <alternativeName>
        <fullName evidence="8">PLP-independent amino acid racemase</fullName>
    </alternativeName>
</protein>
<dbReference type="GO" id="GO:0008837">
    <property type="term" value="F:diaminopimelate epimerase activity"/>
    <property type="evidence" value="ECO:0007669"/>
    <property type="project" value="UniProtKB-EC"/>
</dbReference>
<evidence type="ECO:0000256" key="7">
    <source>
        <dbReference type="ARBA" id="ARBA00051712"/>
    </source>
</evidence>
<comment type="catalytic activity">
    <reaction evidence="7 8">
        <text>(2S,6S)-2,6-diaminopimelate = meso-2,6-diaminopimelate</text>
        <dbReference type="Rhea" id="RHEA:15393"/>
        <dbReference type="ChEBI" id="CHEBI:57609"/>
        <dbReference type="ChEBI" id="CHEBI:57791"/>
        <dbReference type="EC" id="5.1.1.7"/>
    </reaction>
</comment>
<name>A0ABT8TAX6_9BACT</name>
<evidence type="ECO:0000256" key="3">
    <source>
        <dbReference type="ARBA" id="ARBA00013080"/>
    </source>
</evidence>
<proteinExistence type="inferred from homology"/>
<reference evidence="10 11" key="1">
    <citation type="submission" date="2023-06" db="EMBL/GenBank/DDBJ databases">
        <title>Campylobacter magnum sp. nov., isolated from cecal contents of domestic pigs (Sus scrofa domesticus).</title>
        <authorList>
            <person name="Papic B."/>
            <person name="Gruntar I."/>
        </authorList>
    </citation>
    <scope>NUCLEOTIDE SEQUENCE [LARGE SCALE GENOMIC DNA]</scope>
    <source>
        <strain evidence="11">34484-21</strain>
    </source>
</reference>
<feature type="binding site" evidence="8">
    <location>
        <position position="197"/>
    </location>
    <ligand>
        <name>substrate</name>
    </ligand>
</feature>
<dbReference type="SUPFAM" id="SSF54506">
    <property type="entry name" value="Diaminopimelate epimerase-like"/>
    <property type="match status" value="2"/>
</dbReference>
<comment type="caution">
    <text evidence="8">Lacks conserved residue(s) required for the propagation of feature annotation.</text>
</comment>
<keyword evidence="8" id="KW-0963">Cytoplasm</keyword>
<feature type="site" description="Could be important to modulate the pK values of the two catalytic cysteine residues" evidence="8">
    <location>
        <position position="171"/>
    </location>
</feature>
<comment type="pathway">
    <text evidence="1 8">Amino-acid biosynthesis; L-lysine biosynthesis via DAP pathway; DL-2,6-diaminopimelate from LL-2,6-diaminopimelate: step 1/1.</text>
</comment>
<accession>A0ABT8TAX6</accession>
<keyword evidence="5 8" id="KW-0457">Lysine biosynthesis</keyword>
<keyword evidence="4 8" id="KW-0028">Amino-acid biosynthesis</keyword>
<feature type="active site" evidence="9">
    <location>
        <position position="77"/>
    </location>
</feature>
<dbReference type="PANTHER" id="PTHR31689:SF0">
    <property type="entry name" value="DIAMINOPIMELATE EPIMERASE"/>
    <property type="match status" value="1"/>
</dbReference>
<comment type="similarity">
    <text evidence="2 8">Belongs to the diaminopimelate epimerase family.</text>
</comment>
<feature type="binding site" evidence="8">
    <location>
        <begin position="225"/>
        <end position="226"/>
    </location>
    <ligand>
        <name>substrate</name>
    </ligand>
</feature>
<feature type="site" description="Could be important to modulate the pK values of the two catalytic cysteine residues" evidence="8">
    <location>
        <position position="214"/>
    </location>
</feature>
<feature type="active site" description="Proton donor" evidence="8">
    <location>
        <position position="77"/>
    </location>
</feature>
<comment type="function">
    <text evidence="8">Catalyzes the stereoinversion of LL-2,6-diaminopimelate (L,L-DAP) to meso-diaminopimelate (meso-DAP), a precursor of L-lysine and an essential component of the bacterial peptidoglycan.</text>
</comment>
<evidence type="ECO:0000313" key="11">
    <source>
        <dbReference type="Proteomes" id="UP001171111"/>
    </source>
</evidence>
<evidence type="ECO:0000256" key="2">
    <source>
        <dbReference type="ARBA" id="ARBA00010219"/>
    </source>
</evidence>
<feature type="binding site" evidence="8">
    <location>
        <position position="68"/>
    </location>
    <ligand>
        <name>substrate</name>
    </ligand>
</feature>
<dbReference type="EC" id="5.1.1.7" evidence="3 8"/>